<keyword evidence="2" id="KW-1185">Reference proteome</keyword>
<sequence>MRGDERDRRELAKRRIIEEEWVVKGCGRWERGGLVGDTTGEPERGQRDATAYVNLLLARCRTRSPLSDEFVSYTSHGEAMNYSAEIGISQKI</sequence>
<evidence type="ECO:0000313" key="2">
    <source>
        <dbReference type="Proteomes" id="UP001219518"/>
    </source>
</evidence>
<dbReference type="AlphaFoldDB" id="A0AAE1H2D2"/>
<name>A0AAE1H2D2_9NEOP</name>
<dbReference type="GO" id="GO:0016874">
    <property type="term" value="F:ligase activity"/>
    <property type="evidence" value="ECO:0007669"/>
    <property type="project" value="UniProtKB-KW"/>
</dbReference>
<reference evidence="1" key="1">
    <citation type="submission" date="2021-07" db="EMBL/GenBank/DDBJ databases">
        <authorList>
            <person name="Catto M.A."/>
            <person name="Jacobson A."/>
            <person name="Kennedy G."/>
            <person name="Labadie P."/>
            <person name="Hunt B.G."/>
            <person name="Srinivasan R."/>
        </authorList>
    </citation>
    <scope>NUCLEOTIDE SEQUENCE</scope>
    <source>
        <strain evidence="1">PL_HMW_Pooled</strain>
        <tissue evidence="1">Head</tissue>
    </source>
</reference>
<gene>
    <name evidence="1" type="ORF">KUF71_022952</name>
</gene>
<dbReference type="Proteomes" id="UP001219518">
    <property type="component" value="Unassembled WGS sequence"/>
</dbReference>
<protein>
    <submittedName>
        <fullName evidence="1">D-alanine--D-alanine ligase</fullName>
    </submittedName>
</protein>
<proteinExistence type="predicted"/>
<accession>A0AAE1H2D2</accession>
<evidence type="ECO:0000313" key="1">
    <source>
        <dbReference type="EMBL" id="KAK3913484.1"/>
    </source>
</evidence>
<keyword evidence="1" id="KW-0436">Ligase</keyword>
<reference evidence="1" key="2">
    <citation type="journal article" date="2023" name="BMC Genomics">
        <title>Pest status, molecular evolution, and epigenetic factors derived from the genome assembly of Frankliniella fusca, a thysanopteran phytovirus vector.</title>
        <authorList>
            <person name="Catto M.A."/>
            <person name="Labadie P.E."/>
            <person name="Jacobson A.L."/>
            <person name="Kennedy G.G."/>
            <person name="Srinivasan R."/>
            <person name="Hunt B.G."/>
        </authorList>
    </citation>
    <scope>NUCLEOTIDE SEQUENCE</scope>
    <source>
        <strain evidence="1">PL_HMW_Pooled</strain>
    </source>
</reference>
<comment type="caution">
    <text evidence="1">The sequence shown here is derived from an EMBL/GenBank/DDBJ whole genome shotgun (WGS) entry which is preliminary data.</text>
</comment>
<dbReference type="EMBL" id="JAHWGI010000322">
    <property type="protein sequence ID" value="KAK3913484.1"/>
    <property type="molecule type" value="Genomic_DNA"/>
</dbReference>
<organism evidence="1 2">
    <name type="scientific">Frankliniella fusca</name>
    <dbReference type="NCBI Taxonomy" id="407009"/>
    <lineage>
        <taxon>Eukaryota</taxon>
        <taxon>Metazoa</taxon>
        <taxon>Ecdysozoa</taxon>
        <taxon>Arthropoda</taxon>
        <taxon>Hexapoda</taxon>
        <taxon>Insecta</taxon>
        <taxon>Pterygota</taxon>
        <taxon>Neoptera</taxon>
        <taxon>Paraneoptera</taxon>
        <taxon>Thysanoptera</taxon>
        <taxon>Terebrantia</taxon>
        <taxon>Thripoidea</taxon>
        <taxon>Thripidae</taxon>
        <taxon>Frankliniella</taxon>
    </lineage>
</organism>